<keyword evidence="3" id="KW-0804">Transcription</keyword>
<evidence type="ECO:0000256" key="1">
    <source>
        <dbReference type="ARBA" id="ARBA00023015"/>
    </source>
</evidence>
<dbReference type="GO" id="GO:0003700">
    <property type="term" value="F:DNA-binding transcription factor activity"/>
    <property type="evidence" value="ECO:0007669"/>
    <property type="project" value="TreeGrafter"/>
</dbReference>
<dbReference type="STRING" id="232089.SAMN05443544_3725"/>
<keyword evidence="7" id="KW-1185">Reference proteome</keyword>
<dbReference type="AlphaFoldDB" id="A0A1N6I6A7"/>
<dbReference type="GO" id="GO:0000976">
    <property type="term" value="F:transcription cis-regulatory region binding"/>
    <property type="evidence" value="ECO:0007669"/>
    <property type="project" value="TreeGrafter"/>
</dbReference>
<dbReference type="EMBL" id="FSRJ01000005">
    <property type="protein sequence ID" value="SIO27499.1"/>
    <property type="molecule type" value="Genomic_DNA"/>
</dbReference>
<evidence type="ECO:0000256" key="2">
    <source>
        <dbReference type="ARBA" id="ARBA00023125"/>
    </source>
</evidence>
<dbReference type="PANTHER" id="PTHR30055">
    <property type="entry name" value="HTH-TYPE TRANSCRIPTIONAL REGULATOR RUTR"/>
    <property type="match status" value="1"/>
</dbReference>
<name>A0A1N6I6A7_9MICO</name>
<dbReference type="PRINTS" id="PR00455">
    <property type="entry name" value="HTHTETR"/>
</dbReference>
<dbReference type="Pfam" id="PF00440">
    <property type="entry name" value="TetR_N"/>
    <property type="match status" value="1"/>
</dbReference>
<reference evidence="7" key="1">
    <citation type="submission" date="2016-11" db="EMBL/GenBank/DDBJ databases">
        <authorList>
            <person name="Varghese N."/>
            <person name="Submissions S."/>
        </authorList>
    </citation>
    <scope>NUCLEOTIDE SEQUENCE [LARGE SCALE GENOMIC DNA]</scope>
    <source>
        <strain evidence="7">DSM 8595</strain>
    </source>
</reference>
<evidence type="ECO:0000256" key="3">
    <source>
        <dbReference type="ARBA" id="ARBA00023163"/>
    </source>
</evidence>
<dbReference type="SUPFAM" id="SSF48498">
    <property type="entry name" value="Tetracyclin repressor-like, C-terminal domain"/>
    <property type="match status" value="1"/>
</dbReference>
<evidence type="ECO:0000313" key="7">
    <source>
        <dbReference type="Proteomes" id="UP000184699"/>
    </source>
</evidence>
<proteinExistence type="predicted"/>
<gene>
    <name evidence="6" type="ORF">SAMN05443544_3725</name>
</gene>
<dbReference type="Proteomes" id="UP000184699">
    <property type="component" value="Unassembled WGS sequence"/>
</dbReference>
<dbReference type="PROSITE" id="PS50977">
    <property type="entry name" value="HTH_TETR_2"/>
    <property type="match status" value="1"/>
</dbReference>
<evidence type="ECO:0000256" key="4">
    <source>
        <dbReference type="PROSITE-ProRule" id="PRU00335"/>
    </source>
</evidence>
<dbReference type="PANTHER" id="PTHR30055:SF234">
    <property type="entry name" value="HTH-TYPE TRANSCRIPTIONAL REGULATOR BETI"/>
    <property type="match status" value="1"/>
</dbReference>
<sequence>MSEADVAAPLDGRQRRGDERRERIIAAAVRRFARRGYDGTRIADIAKDAGVTDAGLIHHFPTKLSLFLEIVERREAAYTQHDLGEVTSVRELVNWHIDSVRLAASEPDYVRFRAMLTGSGLLEGHPIADRLTANLELALAELVPIVQRGIDDGELHAGVEPRQVVLELLALNEGIRNQWVTLPDRIDYVAVFSAAAAGLYERVSGHPLDA</sequence>
<organism evidence="6 7">
    <name type="scientific">Agromyces cerinus subsp. cerinus</name>
    <dbReference type="NCBI Taxonomy" id="232089"/>
    <lineage>
        <taxon>Bacteria</taxon>
        <taxon>Bacillati</taxon>
        <taxon>Actinomycetota</taxon>
        <taxon>Actinomycetes</taxon>
        <taxon>Micrococcales</taxon>
        <taxon>Microbacteriaceae</taxon>
        <taxon>Agromyces</taxon>
    </lineage>
</organism>
<dbReference type="SUPFAM" id="SSF46689">
    <property type="entry name" value="Homeodomain-like"/>
    <property type="match status" value="1"/>
</dbReference>
<protein>
    <submittedName>
        <fullName evidence="6">Transcriptional regulator, TetR family</fullName>
    </submittedName>
</protein>
<dbReference type="InterPro" id="IPR036271">
    <property type="entry name" value="Tet_transcr_reg_TetR-rel_C_sf"/>
</dbReference>
<dbReference type="RefSeq" id="WP_074261837.1">
    <property type="nucleotide sequence ID" value="NZ_FSRJ01000005.1"/>
</dbReference>
<evidence type="ECO:0000313" key="6">
    <source>
        <dbReference type="EMBL" id="SIO27499.1"/>
    </source>
</evidence>
<dbReference type="Gene3D" id="1.10.357.10">
    <property type="entry name" value="Tetracycline Repressor, domain 2"/>
    <property type="match status" value="1"/>
</dbReference>
<keyword evidence="1" id="KW-0805">Transcription regulation</keyword>
<dbReference type="InterPro" id="IPR050109">
    <property type="entry name" value="HTH-type_TetR-like_transc_reg"/>
</dbReference>
<dbReference type="InterPro" id="IPR001647">
    <property type="entry name" value="HTH_TetR"/>
</dbReference>
<dbReference type="OrthoDB" id="7505659at2"/>
<dbReference type="InterPro" id="IPR009057">
    <property type="entry name" value="Homeodomain-like_sf"/>
</dbReference>
<keyword evidence="2 4" id="KW-0238">DNA-binding</keyword>
<feature type="domain" description="HTH tetR-type" evidence="5">
    <location>
        <begin position="18"/>
        <end position="78"/>
    </location>
</feature>
<evidence type="ECO:0000259" key="5">
    <source>
        <dbReference type="PROSITE" id="PS50977"/>
    </source>
</evidence>
<accession>A0A1N6I6A7</accession>
<feature type="DNA-binding region" description="H-T-H motif" evidence="4">
    <location>
        <begin position="41"/>
        <end position="60"/>
    </location>
</feature>